<evidence type="ECO:0000313" key="12">
    <source>
        <dbReference type="Ensembl" id="ENSEBUP00000012112.1"/>
    </source>
</evidence>
<reference evidence="12" key="2">
    <citation type="submission" date="2025-09" db="UniProtKB">
        <authorList>
            <consortium name="Ensembl"/>
        </authorList>
    </citation>
    <scope>IDENTIFICATION</scope>
</reference>
<evidence type="ECO:0000256" key="1">
    <source>
        <dbReference type="ARBA" id="ARBA00009718"/>
    </source>
</evidence>
<dbReference type="Gene3D" id="3.30.60.220">
    <property type="match status" value="1"/>
</dbReference>
<dbReference type="PROSITE" id="PS51194">
    <property type="entry name" value="HELICASE_CTER"/>
    <property type="match status" value="1"/>
</dbReference>
<sequence>MFVPRVVKVGPTEKRRNAQPAWSRDKARPGVQNAEPVHDAQLRDNREDEETLGGERLSGERERNEENLEGSEVKEEVQEEVEPEEPIVSYSKQQRWPEPGEPVCVVCGRHGEYVCATTERDVCSLECKACNLRGTSCSVKPPEAPSVLEDQADICHTVDVQDELEGFQYREHPFVKSLSEERVTELRKALGISVHGHDVPRPVLAFAHCSLQSGLVQNLTQAGLGDPTPVQMQMLPAVLAGRDVMVQAETGSGKTDGFLVPIIARLNAQRWHGQPHTIVLTPTRELSIQLEQRARRLLAGLPDARTALLVGGLPLPNQRHRLKQHIKLVLGTPGRVLELAKEGTLLLNRISSVFVDEVDTMLELGFREQVQSVLDKIPDNRQTLLASATLPDSIRDLADGLLRHPVWVTVAAENYQDGDDKLATGGVAAGIKQILLWVEEPAKKKKLFDVLADARLFVPPVLVFVESKTGAELLAQAVATVTGLRAIAAHGDRGQEERAALLQGITEGDYDVVVSTGLLGRGLDLVKVRLVVNFDLPSSMDQYIHQVGRVGRLGSHGTALTFMNNRDRRLFLELTERLAGISNQLPAQLLNSPHLLEQRRRRQWKESQRLVTPGNLHEFLQDAAKEGYARRVGGPRSKRARCRQSNID</sequence>
<dbReference type="GeneTree" id="ENSGT00940000158639"/>
<name>A0A8C4Q9L0_EPTBU</name>
<dbReference type="AlphaFoldDB" id="A0A8C4Q9L0"/>
<dbReference type="Gene3D" id="3.40.50.300">
    <property type="entry name" value="P-loop containing nucleotide triphosphate hydrolases"/>
    <property type="match status" value="2"/>
</dbReference>
<dbReference type="InterPro" id="IPR050079">
    <property type="entry name" value="DEAD_box_RNA_helicase"/>
</dbReference>
<feature type="compositionally biased region" description="Basic and acidic residues" evidence="8">
    <location>
        <begin position="57"/>
        <end position="76"/>
    </location>
</feature>
<dbReference type="PANTHER" id="PTHR47959">
    <property type="entry name" value="ATP-DEPENDENT RNA HELICASE RHLE-RELATED"/>
    <property type="match status" value="1"/>
</dbReference>
<dbReference type="GO" id="GO:0005829">
    <property type="term" value="C:cytosol"/>
    <property type="evidence" value="ECO:0007669"/>
    <property type="project" value="TreeGrafter"/>
</dbReference>
<feature type="domain" description="DEAD-box RNA helicase Q" evidence="11">
    <location>
        <begin position="204"/>
        <end position="232"/>
    </location>
</feature>
<dbReference type="CDD" id="cd23022">
    <property type="entry name" value="zf-HIT_DDX59"/>
    <property type="match status" value="1"/>
</dbReference>
<evidence type="ECO:0000259" key="11">
    <source>
        <dbReference type="PROSITE" id="PS51195"/>
    </source>
</evidence>
<dbReference type="SUPFAM" id="SSF52540">
    <property type="entry name" value="P-loop containing nucleoside triphosphate hydrolases"/>
    <property type="match status" value="2"/>
</dbReference>
<evidence type="ECO:0000256" key="6">
    <source>
        <dbReference type="ARBA" id="ARBA00022840"/>
    </source>
</evidence>
<reference evidence="12" key="1">
    <citation type="submission" date="2025-08" db="UniProtKB">
        <authorList>
            <consortium name="Ensembl"/>
        </authorList>
    </citation>
    <scope>IDENTIFICATION</scope>
</reference>
<dbReference type="PROSITE" id="PS51195">
    <property type="entry name" value="Q_MOTIF"/>
    <property type="match status" value="1"/>
</dbReference>
<feature type="region of interest" description="Disordered" evidence="8">
    <location>
        <begin position="1"/>
        <end position="94"/>
    </location>
</feature>
<dbReference type="SMART" id="SM00487">
    <property type="entry name" value="DEXDc"/>
    <property type="match status" value="1"/>
</dbReference>
<dbReference type="SMART" id="SM00490">
    <property type="entry name" value="HELICc"/>
    <property type="match status" value="1"/>
</dbReference>
<accession>A0A8C4Q9L0</accession>
<dbReference type="Pfam" id="PF00270">
    <property type="entry name" value="DEAD"/>
    <property type="match status" value="1"/>
</dbReference>
<dbReference type="InterPro" id="IPR044742">
    <property type="entry name" value="DEAD/DEAH_RhlB"/>
</dbReference>
<dbReference type="GO" id="GO:0005524">
    <property type="term" value="F:ATP binding"/>
    <property type="evidence" value="ECO:0007669"/>
    <property type="project" value="UniProtKB-KW"/>
</dbReference>
<dbReference type="CDD" id="cd00268">
    <property type="entry name" value="DEADc"/>
    <property type="match status" value="1"/>
</dbReference>
<feature type="short sequence motif" description="Q motif" evidence="7">
    <location>
        <begin position="204"/>
        <end position="232"/>
    </location>
</feature>
<dbReference type="Ensembl" id="ENSEBUT00000012686.1">
    <property type="protein sequence ID" value="ENSEBUP00000012112.1"/>
    <property type="gene ID" value="ENSEBUG00000007713.1"/>
</dbReference>
<keyword evidence="4" id="KW-0378">Hydrolase</keyword>
<dbReference type="InterPro" id="IPR014001">
    <property type="entry name" value="Helicase_ATP-bd"/>
</dbReference>
<dbReference type="InterPro" id="IPR014014">
    <property type="entry name" value="RNA_helicase_DEAD_Q_motif"/>
</dbReference>
<feature type="domain" description="Helicase C-terminal" evidence="10">
    <location>
        <begin position="430"/>
        <end position="593"/>
    </location>
</feature>
<evidence type="ECO:0000256" key="5">
    <source>
        <dbReference type="ARBA" id="ARBA00022806"/>
    </source>
</evidence>
<evidence type="ECO:0000256" key="3">
    <source>
        <dbReference type="ARBA" id="ARBA00022741"/>
    </source>
</evidence>
<dbReference type="InterPro" id="IPR001650">
    <property type="entry name" value="Helicase_C-like"/>
</dbReference>
<feature type="domain" description="Helicase ATP-binding" evidence="9">
    <location>
        <begin position="235"/>
        <end position="408"/>
    </location>
</feature>
<dbReference type="InterPro" id="IPR027417">
    <property type="entry name" value="P-loop_NTPase"/>
</dbReference>
<keyword evidence="5" id="KW-0347">Helicase</keyword>
<dbReference type="GO" id="GO:0003676">
    <property type="term" value="F:nucleic acid binding"/>
    <property type="evidence" value="ECO:0007669"/>
    <property type="project" value="InterPro"/>
</dbReference>
<keyword evidence="13" id="KW-1185">Reference proteome</keyword>
<protein>
    <recommendedName>
        <fullName evidence="2">RNA helicase</fullName>
        <ecNumber evidence="2">3.6.4.13</ecNumber>
    </recommendedName>
</protein>
<evidence type="ECO:0000259" key="10">
    <source>
        <dbReference type="PROSITE" id="PS51194"/>
    </source>
</evidence>
<organism evidence="12 13">
    <name type="scientific">Eptatretus burgeri</name>
    <name type="common">Inshore hagfish</name>
    <dbReference type="NCBI Taxonomy" id="7764"/>
    <lineage>
        <taxon>Eukaryota</taxon>
        <taxon>Metazoa</taxon>
        <taxon>Chordata</taxon>
        <taxon>Craniata</taxon>
        <taxon>Vertebrata</taxon>
        <taxon>Cyclostomata</taxon>
        <taxon>Myxini</taxon>
        <taxon>Myxiniformes</taxon>
        <taxon>Myxinidae</taxon>
        <taxon>Eptatretinae</taxon>
        <taxon>Eptatretus</taxon>
    </lineage>
</organism>
<evidence type="ECO:0000259" key="9">
    <source>
        <dbReference type="PROSITE" id="PS51192"/>
    </source>
</evidence>
<dbReference type="Proteomes" id="UP000694388">
    <property type="component" value="Unplaced"/>
</dbReference>
<feature type="compositionally biased region" description="Basic and acidic residues" evidence="8">
    <location>
        <begin position="36"/>
        <end position="46"/>
    </location>
</feature>
<dbReference type="Pfam" id="PF04438">
    <property type="entry name" value="zf-HIT"/>
    <property type="match status" value="1"/>
</dbReference>
<dbReference type="PROSITE" id="PS51192">
    <property type="entry name" value="HELICASE_ATP_BIND_1"/>
    <property type="match status" value="1"/>
</dbReference>
<evidence type="ECO:0000256" key="2">
    <source>
        <dbReference type="ARBA" id="ARBA00012552"/>
    </source>
</evidence>
<evidence type="ECO:0000256" key="4">
    <source>
        <dbReference type="ARBA" id="ARBA00022801"/>
    </source>
</evidence>
<proteinExistence type="inferred from homology"/>
<dbReference type="CDD" id="cd18787">
    <property type="entry name" value="SF2_C_DEAD"/>
    <property type="match status" value="1"/>
</dbReference>
<dbReference type="GO" id="GO:0003724">
    <property type="term" value="F:RNA helicase activity"/>
    <property type="evidence" value="ECO:0007669"/>
    <property type="project" value="UniProtKB-EC"/>
</dbReference>
<dbReference type="InterPro" id="IPR007529">
    <property type="entry name" value="Znf_HIT"/>
</dbReference>
<comment type="similarity">
    <text evidence="1">Belongs to the DEAD box helicase family. DDX59 subfamily.</text>
</comment>
<evidence type="ECO:0000313" key="13">
    <source>
        <dbReference type="Proteomes" id="UP000694388"/>
    </source>
</evidence>
<dbReference type="PANTHER" id="PTHR47959:SF1">
    <property type="entry name" value="ATP-DEPENDENT RNA HELICASE DBPA"/>
    <property type="match status" value="1"/>
</dbReference>
<dbReference type="EC" id="3.6.4.13" evidence="2"/>
<keyword evidence="6" id="KW-0067">ATP-binding</keyword>
<dbReference type="GO" id="GO:0016787">
    <property type="term" value="F:hydrolase activity"/>
    <property type="evidence" value="ECO:0007669"/>
    <property type="project" value="UniProtKB-KW"/>
</dbReference>
<keyword evidence="3" id="KW-0547">Nucleotide-binding</keyword>
<evidence type="ECO:0000256" key="7">
    <source>
        <dbReference type="PROSITE-ProRule" id="PRU00552"/>
    </source>
</evidence>
<dbReference type="InterPro" id="IPR011545">
    <property type="entry name" value="DEAD/DEAH_box_helicase_dom"/>
</dbReference>
<evidence type="ECO:0000256" key="8">
    <source>
        <dbReference type="SAM" id="MobiDB-lite"/>
    </source>
</evidence>
<dbReference type="Pfam" id="PF00271">
    <property type="entry name" value="Helicase_C"/>
    <property type="match status" value="1"/>
</dbReference>